<dbReference type="Proteomes" id="UP001239462">
    <property type="component" value="Unassembled WGS sequence"/>
</dbReference>
<feature type="domain" description="DUF2760" evidence="1">
    <location>
        <begin position="55"/>
        <end position="174"/>
    </location>
</feature>
<accession>A0ABT7PKL9</accession>
<evidence type="ECO:0000313" key="3">
    <source>
        <dbReference type="Proteomes" id="UP001239462"/>
    </source>
</evidence>
<sequence length="177" mass="18770">MSFSVALKAFFAAIGNKDKSNAIQAAMQGTNVKAIDAPKQPESSPQPVVQPPPKRDSALTLLAALQREARLVDLIHEDLDQYADAQVGAAARPCLKQCAGVLDRLLGIKPLVEAGEGETVTVGPSPSPMRYQWIGEGEADSAKLVHHGWQASKVELPSWSGADADANIIAPAQVQRN</sequence>
<dbReference type="EMBL" id="JASZZN010000011">
    <property type="protein sequence ID" value="MDM4016898.1"/>
    <property type="molecule type" value="Genomic_DNA"/>
</dbReference>
<gene>
    <name evidence="2" type="ORF">QTN89_15735</name>
</gene>
<organism evidence="2 3">
    <name type="scientific">Roseiconus lacunae</name>
    <dbReference type="NCBI Taxonomy" id="2605694"/>
    <lineage>
        <taxon>Bacteria</taxon>
        <taxon>Pseudomonadati</taxon>
        <taxon>Planctomycetota</taxon>
        <taxon>Planctomycetia</taxon>
        <taxon>Pirellulales</taxon>
        <taxon>Pirellulaceae</taxon>
        <taxon>Roseiconus</taxon>
    </lineage>
</organism>
<comment type="caution">
    <text evidence="2">The sequence shown here is derived from an EMBL/GenBank/DDBJ whole genome shotgun (WGS) entry which is preliminary data.</text>
</comment>
<evidence type="ECO:0000313" key="2">
    <source>
        <dbReference type="EMBL" id="MDM4016898.1"/>
    </source>
</evidence>
<keyword evidence="3" id="KW-1185">Reference proteome</keyword>
<dbReference type="RefSeq" id="WP_149498287.1">
    <property type="nucleotide sequence ID" value="NZ_CP141221.1"/>
</dbReference>
<reference evidence="2 3" key="1">
    <citation type="submission" date="2023-06" db="EMBL/GenBank/DDBJ databases">
        <title>Roseiconus lacunae JC819 isolated from Gulf of Mannar region, Tamil Nadu.</title>
        <authorList>
            <person name="Pk S."/>
            <person name="Ch S."/>
            <person name="Ch V.R."/>
        </authorList>
    </citation>
    <scope>NUCLEOTIDE SEQUENCE [LARGE SCALE GENOMIC DNA]</scope>
    <source>
        <strain evidence="2 3">JC819</strain>
    </source>
</reference>
<protein>
    <submittedName>
        <fullName evidence="2">DUF2760 domain-containing protein</fullName>
    </submittedName>
</protein>
<name>A0ABT7PKL9_9BACT</name>
<proteinExistence type="predicted"/>
<evidence type="ECO:0000259" key="1">
    <source>
        <dbReference type="Pfam" id="PF10816"/>
    </source>
</evidence>
<dbReference type="Pfam" id="PF10816">
    <property type="entry name" value="DUF2760"/>
    <property type="match status" value="1"/>
</dbReference>
<dbReference type="InterPro" id="IPR021212">
    <property type="entry name" value="DUF2760"/>
</dbReference>